<evidence type="ECO:0000256" key="1">
    <source>
        <dbReference type="ARBA" id="ARBA00022729"/>
    </source>
</evidence>
<protein>
    <submittedName>
        <fullName evidence="4">Polar amino acid transport system substrate-binding protein</fullName>
    </submittedName>
</protein>
<dbReference type="InterPro" id="IPR001638">
    <property type="entry name" value="Solute-binding_3/MltF_N"/>
</dbReference>
<reference evidence="5" key="1">
    <citation type="submission" date="2016-09" db="EMBL/GenBank/DDBJ databases">
        <authorList>
            <person name="Varghese N."/>
            <person name="Submissions S."/>
        </authorList>
    </citation>
    <scope>NUCLEOTIDE SEQUENCE [LARGE SCALE GENOMIC DNA]</scope>
    <source>
        <strain evidence="5">TNe-862</strain>
    </source>
</reference>
<evidence type="ECO:0000313" key="4">
    <source>
        <dbReference type="EMBL" id="SDE27903.1"/>
    </source>
</evidence>
<gene>
    <name evidence="4" type="ORF">SAMN05421548_14015</name>
</gene>
<dbReference type="EMBL" id="FMYQ01000040">
    <property type="protein sequence ID" value="SDE27903.1"/>
    <property type="molecule type" value="Genomic_DNA"/>
</dbReference>
<name>A0A1G7BLT0_9BURK</name>
<organism evidence="4 5">
    <name type="scientific">Paraburkholderia lycopersici</name>
    <dbReference type="NCBI Taxonomy" id="416944"/>
    <lineage>
        <taxon>Bacteria</taxon>
        <taxon>Pseudomonadati</taxon>
        <taxon>Pseudomonadota</taxon>
        <taxon>Betaproteobacteria</taxon>
        <taxon>Burkholderiales</taxon>
        <taxon>Burkholderiaceae</taxon>
        <taxon>Paraburkholderia</taxon>
    </lineage>
</organism>
<dbReference type="OrthoDB" id="9777941at2"/>
<dbReference type="RefSeq" id="WP_092005319.1">
    <property type="nucleotide sequence ID" value="NZ_FMYQ01000040.1"/>
</dbReference>
<accession>A0A1G7BLT0</accession>
<dbReference type="SUPFAM" id="SSF53850">
    <property type="entry name" value="Periplasmic binding protein-like II"/>
    <property type="match status" value="1"/>
</dbReference>
<dbReference type="Gene3D" id="3.40.190.10">
    <property type="entry name" value="Periplasmic binding protein-like II"/>
    <property type="match status" value="2"/>
</dbReference>
<dbReference type="AlphaFoldDB" id="A0A1G7BLT0"/>
<evidence type="ECO:0000313" key="5">
    <source>
        <dbReference type="Proteomes" id="UP000198908"/>
    </source>
</evidence>
<feature type="signal peptide" evidence="2">
    <location>
        <begin position="1"/>
        <end position="28"/>
    </location>
</feature>
<feature type="chain" id="PRO_5011741139" evidence="2">
    <location>
        <begin position="29"/>
        <end position="282"/>
    </location>
</feature>
<sequence length="282" mass="30211">MSLPRLSRFALTALLPAAALLHAAMSHADTLDDIKSRGKMIVAIDPTFAPYEYTDAKNAIVGYDPAILDAVAKHLGVKIEYQRMAFSGIIPGLLSHSFDLEGSALNVTAERAKRIAYTVPTSKTVNGALVRSDFTKIPSKPTPESLAGLTGAVKSGSAPETILKQFNETLKSKGLAPIDILSVDSVDQTVAAVMTHRADFVFDDLTVLAGVIKQNPGKMKLTGELGPSQWISLATRPEDSRLNKAISDEILSMKQSGELARLQKQHLGVTFDTPSADFIPAQ</sequence>
<proteinExistence type="predicted"/>
<dbReference type="Pfam" id="PF00497">
    <property type="entry name" value="SBP_bac_3"/>
    <property type="match status" value="1"/>
</dbReference>
<dbReference type="STRING" id="416944.SAMN05421548_14015"/>
<dbReference type="PANTHER" id="PTHR35936">
    <property type="entry name" value="MEMBRANE-BOUND LYTIC MUREIN TRANSGLYCOSYLASE F"/>
    <property type="match status" value="1"/>
</dbReference>
<dbReference type="SMART" id="SM00062">
    <property type="entry name" value="PBPb"/>
    <property type="match status" value="1"/>
</dbReference>
<evidence type="ECO:0000259" key="3">
    <source>
        <dbReference type="SMART" id="SM00062"/>
    </source>
</evidence>
<evidence type="ECO:0000256" key="2">
    <source>
        <dbReference type="SAM" id="SignalP"/>
    </source>
</evidence>
<dbReference type="PANTHER" id="PTHR35936:SF38">
    <property type="entry name" value="GLUTAMINE-BINDING PERIPLASMIC PROTEIN"/>
    <property type="match status" value="1"/>
</dbReference>
<feature type="domain" description="Solute-binding protein family 3/N-terminal" evidence="3">
    <location>
        <begin position="39"/>
        <end position="270"/>
    </location>
</feature>
<keyword evidence="5" id="KW-1185">Reference proteome</keyword>
<dbReference type="Proteomes" id="UP000198908">
    <property type="component" value="Unassembled WGS sequence"/>
</dbReference>
<keyword evidence="1 2" id="KW-0732">Signal</keyword>